<keyword evidence="2" id="KW-1185">Reference proteome</keyword>
<gene>
    <name evidence="1" type="ORF">CTRI78_v004878</name>
</gene>
<comment type="caution">
    <text evidence="1">The sequence shown here is derived from an EMBL/GenBank/DDBJ whole genome shotgun (WGS) entry which is preliminary data.</text>
</comment>
<evidence type="ECO:0000313" key="2">
    <source>
        <dbReference type="Proteomes" id="UP000295703"/>
    </source>
</evidence>
<dbReference type="Proteomes" id="UP000295703">
    <property type="component" value="Unassembled WGS sequence"/>
</dbReference>
<sequence>MAQCRAADNSDDSLSLCKPVGRGRFLQFGTRVVSGSGTGPVGFQCQLVLTDQLEQLVVNVTEDRAAS</sequence>
<proteinExistence type="predicted"/>
<evidence type="ECO:0000313" key="1">
    <source>
        <dbReference type="EMBL" id="TDZ60598.1"/>
    </source>
</evidence>
<organism evidence="1 2">
    <name type="scientific">Colletotrichum trifolii</name>
    <dbReference type="NCBI Taxonomy" id="5466"/>
    <lineage>
        <taxon>Eukaryota</taxon>
        <taxon>Fungi</taxon>
        <taxon>Dikarya</taxon>
        <taxon>Ascomycota</taxon>
        <taxon>Pezizomycotina</taxon>
        <taxon>Sordariomycetes</taxon>
        <taxon>Hypocreomycetidae</taxon>
        <taxon>Glomerellales</taxon>
        <taxon>Glomerellaceae</taxon>
        <taxon>Colletotrichum</taxon>
        <taxon>Colletotrichum orbiculare species complex</taxon>
    </lineage>
</organism>
<protein>
    <submittedName>
        <fullName evidence="1">Uncharacterized protein</fullName>
    </submittedName>
</protein>
<dbReference type="EMBL" id="RYZW01000038">
    <property type="protein sequence ID" value="TDZ60598.1"/>
    <property type="molecule type" value="Genomic_DNA"/>
</dbReference>
<reference evidence="1 2" key="1">
    <citation type="submission" date="2018-12" db="EMBL/GenBank/DDBJ databases">
        <title>Genome sequence and assembly of Colletotrichum trifolii.</title>
        <authorList>
            <person name="Gan P."/>
            <person name="Shirasu K."/>
        </authorList>
    </citation>
    <scope>NUCLEOTIDE SEQUENCE [LARGE SCALE GENOMIC DNA]</scope>
    <source>
        <strain evidence="1 2">543-2</strain>
    </source>
</reference>
<accession>A0A4R8RG14</accession>
<dbReference type="AlphaFoldDB" id="A0A4R8RG14"/>
<name>A0A4R8RG14_COLTR</name>